<dbReference type="AlphaFoldDB" id="A0A3P1CNK8"/>
<feature type="chain" id="PRO_5017982989" description="Outer membrane lipoprotein-sorting protein" evidence="1">
    <location>
        <begin position="19"/>
        <end position="237"/>
    </location>
</feature>
<dbReference type="EMBL" id="RQJP01000002">
    <property type="protein sequence ID" value="RRB14798.1"/>
    <property type="molecule type" value="Genomic_DNA"/>
</dbReference>
<accession>A0A3P1CNK8</accession>
<proteinExistence type="predicted"/>
<comment type="caution">
    <text evidence="2">The sequence shown here is derived from an EMBL/GenBank/DDBJ whole genome shotgun (WGS) entry which is preliminary data.</text>
</comment>
<sequence>MKKLILTLLMLPALSLWAFGQTTPAADEVIAKYLTAIGGKDFLATVDNLTVQMSTEMQGNPMVITLKQKAPNKYSRVMIANGMEVFKMTSDGTKIAMGGMRGGNQVLEGKDAQQALIQGSLFPELHFAEQGVKSTVEGTEKVGGKDAYKVKHTTADGAVSWTDYYDVASGLKVQSVATQKSPRGEVEQTMQYGDYKDFKGLKYPSSFSQGMGQMQMQIAVDKVKINDGVKDSDFVVK</sequence>
<dbReference type="OrthoDB" id="9811314at2"/>
<feature type="signal peptide" evidence="1">
    <location>
        <begin position="1"/>
        <end position="18"/>
    </location>
</feature>
<name>A0A3P1CNK8_9BACT</name>
<dbReference type="Proteomes" id="UP000274271">
    <property type="component" value="Unassembled WGS sequence"/>
</dbReference>
<keyword evidence="1" id="KW-0732">Signal</keyword>
<reference evidence="2 3" key="1">
    <citation type="submission" date="2018-11" db="EMBL/GenBank/DDBJ databases">
        <authorList>
            <person name="Zhou Z."/>
            <person name="Wang G."/>
        </authorList>
    </citation>
    <scope>NUCLEOTIDE SEQUENCE [LARGE SCALE GENOMIC DNA]</scope>
    <source>
        <strain evidence="2 3">KCTC42998</strain>
    </source>
</reference>
<keyword evidence="3" id="KW-1185">Reference proteome</keyword>
<organism evidence="2 3">
    <name type="scientific">Larkinella knui</name>
    <dbReference type="NCBI Taxonomy" id="2025310"/>
    <lineage>
        <taxon>Bacteria</taxon>
        <taxon>Pseudomonadati</taxon>
        <taxon>Bacteroidota</taxon>
        <taxon>Cytophagia</taxon>
        <taxon>Cytophagales</taxon>
        <taxon>Spirosomataceae</taxon>
        <taxon>Larkinella</taxon>
    </lineage>
</organism>
<evidence type="ECO:0000256" key="1">
    <source>
        <dbReference type="SAM" id="SignalP"/>
    </source>
</evidence>
<dbReference type="Gene3D" id="2.50.20.10">
    <property type="entry name" value="Lipoprotein localisation LolA/LolB/LppX"/>
    <property type="match status" value="1"/>
</dbReference>
<evidence type="ECO:0000313" key="2">
    <source>
        <dbReference type="EMBL" id="RRB14798.1"/>
    </source>
</evidence>
<evidence type="ECO:0000313" key="3">
    <source>
        <dbReference type="Proteomes" id="UP000274271"/>
    </source>
</evidence>
<protein>
    <recommendedName>
        <fullName evidence="4">Outer membrane lipoprotein-sorting protein</fullName>
    </recommendedName>
</protein>
<gene>
    <name evidence="2" type="ORF">EHT87_09515</name>
</gene>
<dbReference type="RefSeq" id="WP_124906329.1">
    <property type="nucleotide sequence ID" value="NZ_RQJP01000002.1"/>
</dbReference>
<evidence type="ECO:0008006" key="4">
    <source>
        <dbReference type="Google" id="ProtNLM"/>
    </source>
</evidence>